<gene>
    <name evidence="2" type="ORF">ACFFGV_07635</name>
</gene>
<keyword evidence="3" id="KW-1185">Reference proteome</keyword>
<feature type="region of interest" description="Disordered" evidence="1">
    <location>
        <begin position="36"/>
        <end position="72"/>
    </location>
</feature>
<feature type="compositionally biased region" description="Low complexity" evidence="1">
    <location>
        <begin position="51"/>
        <end position="60"/>
    </location>
</feature>
<feature type="compositionally biased region" description="Pro residues" evidence="1">
    <location>
        <begin position="41"/>
        <end position="50"/>
    </location>
</feature>
<comment type="caution">
    <text evidence="2">The sequence shown here is derived from an EMBL/GenBank/DDBJ whole genome shotgun (WGS) entry which is preliminary data.</text>
</comment>
<dbReference type="InterPro" id="IPR008983">
    <property type="entry name" value="Tumour_necrosis_fac-like_dom"/>
</dbReference>
<name>A0ABV6LME2_9BACI</name>
<evidence type="ECO:0008006" key="4">
    <source>
        <dbReference type="Google" id="ProtNLM"/>
    </source>
</evidence>
<protein>
    <recommendedName>
        <fullName evidence="4">Collagen-like protein</fullName>
    </recommendedName>
</protein>
<organism evidence="2 3">
    <name type="scientific">Pontibacillus salicampi</name>
    <dbReference type="NCBI Taxonomy" id="1449801"/>
    <lineage>
        <taxon>Bacteria</taxon>
        <taxon>Bacillati</taxon>
        <taxon>Bacillota</taxon>
        <taxon>Bacilli</taxon>
        <taxon>Bacillales</taxon>
        <taxon>Bacillaceae</taxon>
        <taxon>Pontibacillus</taxon>
    </lineage>
</organism>
<evidence type="ECO:0000313" key="2">
    <source>
        <dbReference type="EMBL" id="MFC0523454.1"/>
    </source>
</evidence>
<feature type="compositionally biased region" description="Pro residues" evidence="1">
    <location>
        <begin position="62"/>
        <end position="71"/>
    </location>
</feature>
<accession>A0ABV6LME2</accession>
<dbReference type="EMBL" id="JBHLTP010000004">
    <property type="protein sequence ID" value="MFC0523454.1"/>
    <property type="molecule type" value="Genomic_DNA"/>
</dbReference>
<evidence type="ECO:0000256" key="1">
    <source>
        <dbReference type="SAM" id="MobiDB-lite"/>
    </source>
</evidence>
<proteinExistence type="predicted"/>
<dbReference type="RefSeq" id="WP_377346258.1">
    <property type="nucleotide sequence ID" value="NZ_JBHLTP010000004.1"/>
</dbReference>
<dbReference type="Proteomes" id="UP001589836">
    <property type="component" value="Unassembled WGS sequence"/>
</dbReference>
<dbReference type="Gene3D" id="2.60.120.40">
    <property type="match status" value="1"/>
</dbReference>
<evidence type="ECO:0000313" key="3">
    <source>
        <dbReference type="Proteomes" id="UP001589836"/>
    </source>
</evidence>
<reference evidence="2 3" key="1">
    <citation type="submission" date="2024-09" db="EMBL/GenBank/DDBJ databases">
        <authorList>
            <person name="Sun Q."/>
            <person name="Mori K."/>
        </authorList>
    </citation>
    <scope>NUCLEOTIDE SEQUENCE [LARGE SCALE GENOMIC DNA]</scope>
    <source>
        <strain evidence="2 3">NCAIM B.02529</strain>
    </source>
</reference>
<sequence>MKKNVKNRKLPELKKGIGYLPKSSFLPPEDCNYFPSKCDCPPGPPGPQGPAGPEGSQGPSGPAGPPGPGVPPAFGSLYLSSGGLLEEGRVLFNVSGPLERTSFDNTSNGIEVLEGGVYEISAGMEVTTLNQVFSELDIRNNDIPIPNSNFTYYTTFESTHFSGKTIQVRLASQEIITVVINRVDGDATYMNAALTVNRIGL</sequence>